<keyword evidence="1" id="KW-0812">Transmembrane</keyword>
<dbReference type="Gene3D" id="1.10.150.320">
    <property type="entry name" value="Photosystem II 12 kDa extrinsic protein"/>
    <property type="match status" value="1"/>
</dbReference>
<proteinExistence type="predicted"/>
<gene>
    <name evidence="2" type="ORF">IAC47_04990</name>
</gene>
<dbReference type="Proteomes" id="UP000824267">
    <property type="component" value="Unassembled WGS sequence"/>
</dbReference>
<dbReference type="Pfam" id="PF12836">
    <property type="entry name" value="HHH_3"/>
    <property type="match status" value="3"/>
</dbReference>
<dbReference type="GO" id="GO:0015628">
    <property type="term" value="P:protein secretion by the type II secretion system"/>
    <property type="evidence" value="ECO:0007669"/>
    <property type="project" value="TreeGrafter"/>
</dbReference>
<comment type="caution">
    <text evidence="2">The sequence shown here is derived from an EMBL/GenBank/DDBJ whole genome shotgun (WGS) entry which is preliminary data.</text>
</comment>
<evidence type="ECO:0000313" key="2">
    <source>
        <dbReference type="EMBL" id="HIW87613.1"/>
    </source>
</evidence>
<dbReference type="EMBL" id="DXGG01000159">
    <property type="protein sequence ID" value="HIW87613.1"/>
    <property type="molecule type" value="Genomic_DNA"/>
</dbReference>
<dbReference type="InterPro" id="IPR051675">
    <property type="entry name" value="Endo/Exo/Phosphatase_dom_1"/>
</dbReference>
<accession>A0A9D1UHJ0</accession>
<dbReference type="PANTHER" id="PTHR21180:SF32">
    <property type="entry name" value="ENDONUCLEASE_EXONUCLEASE_PHOSPHATASE FAMILY DOMAIN-CONTAINING PROTEIN 1"/>
    <property type="match status" value="1"/>
</dbReference>
<name>A0A9D1UHJ0_9BACT</name>
<keyword evidence="1" id="KW-1133">Transmembrane helix</keyword>
<keyword evidence="1" id="KW-0472">Membrane</keyword>
<evidence type="ECO:0000256" key="1">
    <source>
        <dbReference type="SAM" id="Phobius"/>
    </source>
</evidence>
<protein>
    <submittedName>
        <fullName evidence="2">Helix-hairpin-helix domain-containing protein</fullName>
    </submittedName>
</protein>
<sequence>MSKRLFRKFIPQRQKAAIYLLIGLAMGLSVSLFLARDKIHYMQQEDVRTKPENAVVKENRNRKENRKYNFRPFDPNTVSRKELLSFGLSEKQAGNIINYREKVSRFDSVSQLRKLYCMNDFLYRQIKDYVVIRNEKESEIRSADISESGEEYVIASKENKIEDKLLLDLNRADSLEMQLIPMIGPVRARSIYKYGRLLGGYVRIEQLKEVYGIDEKVYETIKPYFTIGSGEIRKLNINTDNVKELVRHPYIDYPLARAILRFRKEYGDFKQVEDLKKIHIMYDEDYERLKPYIRLSD</sequence>
<feature type="transmembrane region" description="Helical" evidence="1">
    <location>
        <begin position="16"/>
        <end position="35"/>
    </location>
</feature>
<dbReference type="SUPFAM" id="SSF47781">
    <property type="entry name" value="RuvA domain 2-like"/>
    <property type="match status" value="3"/>
</dbReference>
<reference evidence="2" key="1">
    <citation type="journal article" date="2021" name="PeerJ">
        <title>Extensive microbial diversity within the chicken gut microbiome revealed by metagenomics and culture.</title>
        <authorList>
            <person name="Gilroy R."/>
            <person name="Ravi A."/>
            <person name="Getino M."/>
            <person name="Pursley I."/>
            <person name="Horton D.L."/>
            <person name="Alikhan N.F."/>
            <person name="Baker D."/>
            <person name="Gharbi K."/>
            <person name="Hall N."/>
            <person name="Watson M."/>
            <person name="Adriaenssens E.M."/>
            <person name="Foster-Nyarko E."/>
            <person name="Jarju S."/>
            <person name="Secka A."/>
            <person name="Antonio M."/>
            <person name="Oren A."/>
            <person name="Chaudhuri R.R."/>
            <person name="La Ragione R."/>
            <person name="Hildebrand F."/>
            <person name="Pallen M.J."/>
        </authorList>
    </citation>
    <scope>NUCLEOTIDE SEQUENCE</scope>
    <source>
        <strain evidence="2">Gambia16-930</strain>
    </source>
</reference>
<evidence type="ECO:0000313" key="3">
    <source>
        <dbReference type="Proteomes" id="UP000824267"/>
    </source>
</evidence>
<reference evidence="2" key="2">
    <citation type="submission" date="2021-04" db="EMBL/GenBank/DDBJ databases">
        <authorList>
            <person name="Gilroy R."/>
        </authorList>
    </citation>
    <scope>NUCLEOTIDE SEQUENCE</scope>
    <source>
        <strain evidence="2">Gambia16-930</strain>
    </source>
</reference>
<dbReference type="InterPro" id="IPR010994">
    <property type="entry name" value="RuvA_2-like"/>
</dbReference>
<dbReference type="AlphaFoldDB" id="A0A9D1UHJ0"/>
<dbReference type="Gene3D" id="1.10.150.280">
    <property type="entry name" value="AF1531-like domain"/>
    <property type="match status" value="1"/>
</dbReference>
<organism evidence="2 3">
    <name type="scientific">Candidatus Onthomorpha intestinigallinarum</name>
    <dbReference type="NCBI Taxonomy" id="2840880"/>
    <lineage>
        <taxon>Bacteria</taxon>
        <taxon>Pseudomonadati</taxon>
        <taxon>Bacteroidota</taxon>
        <taxon>Bacteroidia</taxon>
        <taxon>Bacteroidales</taxon>
        <taxon>Candidatus Onthomorpha</taxon>
    </lineage>
</organism>
<dbReference type="GO" id="GO:0015627">
    <property type="term" value="C:type II protein secretion system complex"/>
    <property type="evidence" value="ECO:0007669"/>
    <property type="project" value="TreeGrafter"/>
</dbReference>
<dbReference type="PANTHER" id="PTHR21180">
    <property type="entry name" value="ENDONUCLEASE/EXONUCLEASE/PHOSPHATASE FAMILY DOMAIN-CONTAINING PROTEIN 1"/>
    <property type="match status" value="1"/>
</dbReference>